<protein>
    <submittedName>
        <fullName evidence="1">Uncharacterized protein</fullName>
    </submittedName>
</protein>
<accession>A0ACB8FST1</accession>
<gene>
    <name evidence="1" type="ORF">K3G42_029523</name>
</gene>
<name>A0ACB8FST1_9SAUR</name>
<dbReference type="EMBL" id="CM037619">
    <property type="protein sequence ID" value="KAH8008422.1"/>
    <property type="molecule type" value="Genomic_DNA"/>
</dbReference>
<comment type="caution">
    <text evidence="1">The sequence shown here is derived from an EMBL/GenBank/DDBJ whole genome shotgun (WGS) entry which is preliminary data.</text>
</comment>
<proteinExistence type="predicted"/>
<sequence length="103" mass="11638">MCFHSVFHGLGNGYGRLLDSFTLFSQCFFSPACLQSNPETKSLSYLLLRSATDSRLNPILAVTLLNNCPGRFWTPAFWRKKDCASQNCVETRTFLSFTSLKQS</sequence>
<evidence type="ECO:0000313" key="2">
    <source>
        <dbReference type="Proteomes" id="UP000827872"/>
    </source>
</evidence>
<keyword evidence="2" id="KW-1185">Reference proteome</keyword>
<dbReference type="Proteomes" id="UP000827872">
    <property type="component" value="Linkage Group LG06"/>
</dbReference>
<evidence type="ECO:0000313" key="1">
    <source>
        <dbReference type="EMBL" id="KAH8008422.1"/>
    </source>
</evidence>
<organism evidence="1 2">
    <name type="scientific">Sphaerodactylus townsendi</name>
    <dbReference type="NCBI Taxonomy" id="933632"/>
    <lineage>
        <taxon>Eukaryota</taxon>
        <taxon>Metazoa</taxon>
        <taxon>Chordata</taxon>
        <taxon>Craniata</taxon>
        <taxon>Vertebrata</taxon>
        <taxon>Euteleostomi</taxon>
        <taxon>Lepidosauria</taxon>
        <taxon>Squamata</taxon>
        <taxon>Bifurcata</taxon>
        <taxon>Gekkota</taxon>
        <taxon>Sphaerodactylidae</taxon>
        <taxon>Sphaerodactylus</taxon>
    </lineage>
</organism>
<reference evidence="1" key="1">
    <citation type="submission" date="2021-08" db="EMBL/GenBank/DDBJ databases">
        <title>The first chromosome-level gecko genome reveals the dynamic sex chromosomes of Neotropical dwarf geckos (Sphaerodactylidae: Sphaerodactylus).</title>
        <authorList>
            <person name="Pinto B.J."/>
            <person name="Keating S.E."/>
            <person name="Gamble T."/>
        </authorList>
    </citation>
    <scope>NUCLEOTIDE SEQUENCE</scope>
    <source>
        <strain evidence="1">TG3544</strain>
    </source>
</reference>